<dbReference type="Pfam" id="PF18446">
    <property type="entry name" value="DUF5611"/>
    <property type="match status" value="1"/>
</dbReference>
<dbReference type="EMBL" id="KP211844">
    <property type="protein sequence ID" value="ANV79620.1"/>
    <property type="molecule type" value="Genomic_DNA"/>
</dbReference>
<organism evidence="2">
    <name type="scientific">uncultured Poseidoniia archaeon</name>
    <dbReference type="NCBI Taxonomy" id="1697135"/>
    <lineage>
        <taxon>Archaea</taxon>
        <taxon>Methanobacteriati</taxon>
        <taxon>Thermoplasmatota</taxon>
        <taxon>Candidatus Poseidoniia</taxon>
        <taxon>environmental samples</taxon>
    </lineage>
</organism>
<reference evidence="2" key="2">
    <citation type="journal article" date="2015" name="ISME J.">
        <title>A new class of marine Euryarchaeota group II from the Mediterranean deep chlorophyll maximum.</title>
        <authorList>
            <person name="Martin-Cuadrado A.B."/>
            <person name="Garcia-Heredia I."/>
            <person name="Molto A.G."/>
            <person name="Lopez-Ubeda R."/>
            <person name="Kimes N."/>
            <person name="Lopez-Garcia P."/>
            <person name="Moreira D."/>
            <person name="Rodriguez-Valera F."/>
        </authorList>
    </citation>
    <scope>NUCLEOTIDE SEQUENCE</scope>
</reference>
<name>A0A1B1TBH7_9ARCH</name>
<sequence>MFNGVLHRLMEKFAVKRGLQKSMGGNVGLAKLATEYFENVNADSEGKFTASFGILTSVSGCFDSDGKLSMDVVQLKGQELGEFLSSDNGRELAMESRKRWSGFLDLATGYSPKQRGDKAKEEAKKFSKAKSAIKMAHKSMQMATSITQEKIDTANKMIADLETMIENGEAPSEGRVKKLNDLF</sequence>
<proteinExistence type="predicted"/>
<dbReference type="Gene3D" id="3.30.310.190">
    <property type="match status" value="1"/>
</dbReference>
<evidence type="ECO:0000259" key="1">
    <source>
        <dbReference type="Pfam" id="PF18446"/>
    </source>
</evidence>
<evidence type="ECO:0000313" key="2">
    <source>
        <dbReference type="EMBL" id="ANV79620.1"/>
    </source>
</evidence>
<feature type="domain" description="DUF5611" evidence="1">
    <location>
        <begin position="10"/>
        <end position="120"/>
    </location>
</feature>
<dbReference type="InterPro" id="IPR040713">
    <property type="entry name" value="DUF5611"/>
</dbReference>
<protein>
    <recommendedName>
        <fullName evidence="1">DUF5611 domain-containing protein</fullName>
    </recommendedName>
</protein>
<accession>A0A1B1TBH7</accession>
<reference evidence="2" key="1">
    <citation type="submission" date="2014-11" db="EMBL/GenBank/DDBJ databases">
        <authorList>
            <person name="Zhu J."/>
            <person name="Qi W."/>
            <person name="Song R."/>
        </authorList>
    </citation>
    <scope>NUCLEOTIDE SEQUENCE</scope>
</reference>
<dbReference type="AlphaFoldDB" id="A0A1B1TBH7"/>